<reference evidence="5" key="1">
    <citation type="journal article" date="2014" name="Front. Microbiol.">
        <title>High frequency of phylogenetically diverse reductive dehalogenase-homologous genes in deep subseafloor sedimentary metagenomes.</title>
        <authorList>
            <person name="Kawai M."/>
            <person name="Futagami T."/>
            <person name="Toyoda A."/>
            <person name="Takaki Y."/>
            <person name="Nishi S."/>
            <person name="Hori S."/>
            <person name="Arai W."/>
            <person name="Tsubouchi T."/>
            <person name="Morono Y."/>
            <person name="Uchiyama I."/>
            <person name="Ito T."/>
            <person name="Fujiyama A."/>
            <person name="Inagaki F."/>
            <person name="Takami H."/>
        </authorList>
    </citation>
    <scope>NUCLEOTIDE SEQUENCE</scope>
    <source>
        <strain evidence="5">Expedition CK06-06</strain>
    </source>
</reference>
<gene>
    <name evidence="5" type="ORF">S03H2_04754</name>
</gene>
<dbReference type="SMART" id="SM01005">
    <property type="entry name" value="Ala_racemase_C"/>
    <property type="match status" value="1"/>
</dbReference>
<evidence type="ECO:0000256" key="2">
    <source>
        <dbReference type="ARBA" id="ARBA00022898"/>
    </source>
</evidence>
<comment type="caution">
    <text evidence="5">The sequence shown here is derived from an EMBL/GenBank/DDBJ whole genome shotgun (WGS) entry which is preliminary data.</text>
</comment>
<keyword evidence="2" id="KW-0663">Pyridoxal phosphate</keyword>
<dbReference type="PANTHER" id="PTHR30511:SF0">
    <property type="entry name" value="ALANINE RACEMASE, CATABOLIC-RELATED"/>
    <property type="match status" value="1"/>
</dbReference>
<dbReference type="InterPro" id="IPR011079">
    <property type="entry name" value="Ala_racemase_C"/>
</dbReference>
<feature type="non-terminal residue" evidence="5">
    <location>
        <position position="1"/>
    </location>
</feature>
<name>X1DMJ4_9ZZZZ</name>
<feature type="domain" description="Alanine racemase C-terminal" evidence="4">
    <location>
        <begin position="1"/>
        <end position="72"/>
    </location>
</feature>
<dbReference type="AlphaFoldDB" id="X1DMJ4"/>
<dbReference type="GO" id="GO:0008784">
    <property type="term" value="F:alanine racemase activity"/>
    <property type="evidence" value="ECO:0007669"/>
    <property type="project" value="TreeGrafter"/>
</dbReference>
<dbReference type="SUPFAM" id="SSF50621">
    <property type="entry name" value="Alanine racemase C-terminal domain-like"/>
    <property type="match status" value="1"/>
</dbReference>
<dbReference type="GO" id="GO:0030170">
    <property type="term" value="F:pyridoxal phosphate binding"/>
    <property type="evidence" value="ECO:0007669"/>
    <property type="project" value="TreeGrafter"/>
</dbReference>
<evidence type="ECO:0000313" key="5">
    <source>
        <dbReference type="EMBL" id="GAH22171.1"/>
    </source>
</evidence>
<protein>
    <recommendedName>
        <fullName evidence="4">Alanine racemase C-terminal domain-containing protein</fullName>
    </recommendedName>
</protein>
<proteinExistence type="predicted"/>
<dbReference type="GO" id="GO:0005829">
    <property type="term" value="C:cytosol"/>
    <property type="evidence" value="ECO:0007669"/>
    <property type="project" value="TreeGrafter"/>
</dbReference>
<accession>X1DMJ4</accession>
<evidence type="ECO:0000256" key="1">
    <source>
        <dbReference type="ARBA" id="ARBA00001933"/>
    </source>
</evidence>
<keyword evidence="3" id="KW-0413">Isomerase</keyword>
<dbReference type="InterPro" id="IPR009006">
    <property type="entry name" value="Ala_racemase/Decarboxylase_C"/>
</dbReference>
<dbReference type="InterPro" id="IPR000821">
    <property type="entry name" value="Ala_racemase"/>
</dbReference>
<evidence type="ECO:0000256" key="3">
    <source>
        <dbReference type="ARBA" id="ARBA00023235"/>
    </source>
</evidence>
<organism evidence="5">
    <name type="scientific">marine sediment metagenome</name>
    <dbReference type="NCBI Taxonomy" id="412755"/>
    <lineage>
        <taxon>unclassified sequences</taxon>
        <taxon>metagenomes</taxon>
        <taxon>ecological metagenomes</taxon>
    </lineage>
</organism>
<dbReference type="PANTHER" id="PTHR30511">
    <property type="entry name" value="ALANINE RACEMASE"/>
    <property type="match status" value="1"/>
</dbReference>
<sequence length="89" mass="10273">GRRFPVIGRVCMDQCMIDVTNLPQVKIGDEVVLWGRQGQEEITVEEIAEKIGTINYEIVHMPDKKRVPKLFIKDGKPWKIKTRLGEKLL</sequence>
<evidence type="ECO:0000259" key="4">
    <source>
        <dbReference type="SMART" id="SM01005"/>
    </source>
</evidence>
<comment type="cofactor">
    <cofactor evidence="1">
        <name>pyridoxal 5'-phosphate</name>
        <dbReference type="ChEBI" id="CHEBI:597326"/>
    </cofactor>
</comment>
<dbReference type="EMBL" id="BARU01001919">
    <property type="protein sequence ID" value="GAH22171.1"/>
    <property type="molecule type" value="Genomic_DNA"/>
</dbReference>
<dbReference type="Gene3D" id="2.40.37.10">
    <property type="entry name" value="Lyase, Ornithine Decarboxylase, Chain A, domain 1"/>
    <property type="match status" value="1"/>
</dbReference>
<dbReference type="Pfam" id="PF00842">
    <property type="entry name" value="Ala_racemase_C"/>
    <property type="match status" value="1"/>
</dbReference>